<feature type="transmembrane region" description="Helical" evidence="10">
    <location>
        <begin position="185"/>
        <end position="205"/>
    </location>
</feature>
<keyword evidence="5 10" id="KW-0812">Transmembrane</keyword>
<dbReference type="PANTHER" id="PTHR13205:SF15">
    <property type="entry name" value="DOLICHOL KINASE"/>
    <property type="match status" value="1"/>
</dbReference>
<evidence type="ECO:0000256" key="3">
    <source>
        <dbReference type="ARBA" id="ARBA00012132"/>
    </source>
</evidence>
<accession>A0A0S4KN70</accession>
<evidence type="ECO:0000256" key="5">
    <source>
        <dbReference type="ARBA" id="ARBA00022692"/>
    </source>
</evidence>
<dbReference type="GO" id="GO:0005789">
    <property type="term" value="C:endoplasmic reticulum membrane"/>
    <property type="evidence" value="ECO:0007669"/>
    <property type="project" value="UniProtKB-SubCell"/>
</dbReference>
<feature type="transmembrane region" description="Helical" evidence="10">
    <location>
        <begin position="78"/>
        <end position="97"/>
    </location>
</feature>
<evidence type="ECO:0000256" key="1">
    <source>
        <dbReference type="ARBA" id="ARBA00004477"/>
    </source>
</evidence>
<gene>
    <name evidence="11" type="ORF">BSAL_22415</name>
</gene>
<dbReference type="VEuPathDB" id="TriTrypDB:BSAL_22415"/>
<keyword evidence="9 10" id="KW-0472">Membrane</keyword>
<dbReference type="PANTHER" id="PTHR13205">
    <property type="entry name" value="TRANSMEMBRANE PROTEIN 15-RELATED"/>
    <property type="match status" value="1"/>
</dbReference>
<evidence type="ECO:0000313" key="12">
    <source>
        <dbReference type="Proteomes" id="UP000051952"/>
    </source>
</evidence>
<name>A0A0S4KN70_BODSA</name>
<feature type="transmembrane region" description="Helical" evidence="10">
    <location>
        <begin position="117"/>
        <end position="140"/>
    </location>
</feature>
<reference evidence="12" key="1">
    <citation type="submission" date="2015-09" db="EMBL/GenBank/DDBJ databases">
        <authorList>
            <consortium name="Pathogen Informatics"/>
        </authorList>
    </citation>
    <scope>NUCLEOTIDE SEQUENCE [LARGE SCALE GENOMIC DNA]</scope>
    <source>
        <strain evidence="12">Lake Konstanz</strain>
    </source>
</reference>
<evidence type="ECO:0000256" key="9">
    <source>
        <dbReference type="ARBA" id="ARBA00023136"/>
    </source>
</evidence>
<keyword evidence="8 10" id="KW-1133">Transmembrane helix</keyword>
<organism evidence="11 12">
    <name type="scientific">Bodo saltans</name>
    <name type="common">Flagellated protozoan</name>
    <dbReference type="NCBI Taxonomy" id="75058"/>
    <lineage>
        <taxon>Eukaryota</taxon>
        <taxon>Discoba</taxon>
        <taxon>Euglenozoa</taxon>
        <taxon>Kinetoplastea</taxon>
        <taxon>Metakinetoplastina</taxon>
        <taxon>Eubodonida</taxon>
        <taxon>Bodonidae</taxon>
        <taxon>Bodo</taxon>
    </lineage>
</organism>
<protein>
    <recommendedName>
        <fullName evidence="3">dolichol kinase</fullName>
        <ecNumber evidence="3">2.7.1.108</ecNumber>
    </recommendedName>
</protein>
<keyword evidence="6 11" id="KW-0418">Kinase</keyword>
<dbReference type="InterPro" id="IPR032974">
    <property type="entry name" value="Polypren_kinase"/>
</dbReference>
<evidence type="ECO:0000256" key="6">
    <source>
        <dbReference type="ARBA" id="ARBA00022777"/>
    </source>
</evidence>
<keyword evidence="12" id="KW-1185">Reference proteome</keyword>
<comment type="subcellular location">
    <subcellularLocation>
        <location evidence="1">Endoplasmic reticulum membrane</location>
        <topology evidence="1">Multi-pass membrane protein</topology>
    </subcellularLocation>
</comment>
<dbReference type="EC" id="2.7.1.108" evidence="3"/>
<dbReference type="EMBL" id="CYKH01001752">
    <property type="protein sequence ID" value="CUI15055.1"/>
    <property type="molecule type" value="Genomic_DNA"/>
</dbReference>
<evidence type="ECO:0000256" key="8">
    <source>
        <dbReference type="ARBA" id="ARBA00022989"/>
    </source>
</evidence>
<evidence type="ECO:0000256" key="2">
    <source>
        <dbReference type="ARBA" id="ARBA00010794"/>
    </source>
</evidence>
<keyword evidence="7" id="KW-0256">Endoplasmic reticulum</keyword>
<evidence type="ECO:0000256" key="10">
    <source>
        <dbReference type="SAM" id="Phobius"/>
    </source>
</evidence>
<dbReference type="AlphaFoldDB" id="A0A0S4KN70"/>
<comment type="similarity">
    <text evidence="2">Belongs to the polyprenol kinase family.</text>
</comment>
<sequence length="255" mass="27719">MRFDSRAHRVGCCGCNGSRDGNTSSSSTTADTVSPCHGMRFDSRAQKKKECARCLEIYGTKWVTRFVEHQIDERDGGIVRTHVYLIFGFGLSIFFRHRSELVMSRPTPFPLVMACDLIPGLIGLGVVDAMAAVMGTRAAAARKVALKTPKNSVAPTTLASVLCGKWFSGLENAAMQRKTVTGCCWGFLCGSLIWVLILLGLFGPVVLMSRWLWVGIGSIAAATWWEGVCNGVDNLELPLFVYATVMAIGTFGLRA</sequence>
<evidence type="ECO:0000313" key="11">
    <source>
        <dbReference type="EMBL" id="CUI15055.1"/>
    </source>
</evidence>
<feature type="transmembrane region" description="Helical" evidence="10">
    <location>
        <begin position="211"/>
        <end position="228"/>
    </location>
</feature>
<feature type="transmembrane region" description="Helical" evidence="10">
    <location>
        <begin position="235"/>
        <end position="253"/>
    </location>
</feature>
<evidence type="ECO:0000256" key="7">
    <source>
        <dbReference type="ARBA" id="ARBA00022824"/>
    </source>
</evidence>
<keyword evidence="4" id="KW-0808">Transferase</keyword>
<proteinExistence type="inferred from homology"/>
<dbReference type="GO" id="GO:0043048">
    <property type="term" value="P:dolichyl monophosphate biosynthetic process"/>
    <property type="evidence" value="ECO:0007669"/>
    <property type="project" value="TreeGrafter"/>
</dbReference>
<dbReference type="Proteomes" id="UP000051952">
    <property type="component" value="Unassembled WGS sequence"/>
</dbReference>
<evidence type="ECO:0000256" key="4">
    <source>
        <dbReference type="ARBA" id="ARBA00022679"/>
    </source>
</evidence>
<dbReference type="GO" id="GO:0004168">
    <property type="term" value="F:dolichol kinase activity"/>
    <property type="evidence" value="ECO:0007669"/>
    <property type="project" value="UniProtKB-EC"/>
</dbReference>
<dbReference type="OrthoDB" id="377083at2759"/>